<reference evidence="1 2" key="2">
    <citation type="submission" date="2013-05" db="EMBL/GenBank/DDBJ databases">
        <authorList>
            <person name="Sibley D."/>
            <person name="Venepally P."/>
            <person name="Karamycheva S."/>
            <person name="Hadjithomas M."/>
            <person name="Khan A."/>
            <person name="Brunk B."/>
            <person name="Roos D."/>
            <person name="Caler E."/>
            <person name="Lorenzi H."/>
        </authorList>
    </citation>
    <scope>NUCLEOTIDE SEQUENCE [LARGE SCALE GENOMIC DNA]</scope>
    <source>
        <strain evidence="1 2">GT1</strain>
    </source>
</reference>
<protein>
    <submittedName>
        <fullName evidence="1">Putative intraflagellar transport protein</fullName>
    </submittedName>
</protein>
<proteinExistence type="predicted"/>
<evidence type="ECO:0000313" key="2">
    <source>
        <dbReference type="Proteomes" id="UP000005641"/>
    </source>
</evidence>
<accession>S7UQF3</accession>
<keyword evidence="1" id="KW-0966">Cell projection</keyword>
<name>S7UQF3_TOXGG</name>
<sequence length="107" mass="11987">MPCCLIYTFSWSTTLSIASQGDSNRLRWRQAATAPSSHKQGRRFEKCTTLSVTERKGLSGQFAKLAGTFATLLSDTQVCGWNVHAETETARDRDNSYETSRRHISLV</sequence>
<keyword evidence="1" id="KW-0969">Cilium</keyword>
<dbReference type="Proteomes" id="UP000005641">
    <property type="component" value="Unassembled WGS sequence"/>
</dbReference>
<keyword evidence="1" id="KW-0282">Flagellum</keyword>
<dbReference type="EMBL" id="AAQM03000208">
    <property type="protein sequence ID" value="EPR59862.1"/>
    <property type="molecule type" value="Genomic_DNA"/>
</dbReference>
<reference evidence="1 2" key="1">
    <citation type="submission" date="2006-05" db="EMBL/GenBank/DDBJ databases">
        <authorList>
            <person name="Paulsen I."/>
        </authorList>
    </citation>
    <scope>NUCLEOTIDE SEQUENCE [LARGE SCALE GENOMIC DNA]</scope>
    <source>
        <strain evidence="1 2">GT1</strain>
    </source>
</reference>
<dbReference type="VEuPathDB" id="ToxoDB:TGGT1_288050"/>
<comment type="caution">
    <text evidence="1">The sequence shown here is derived from an EMBL/GenBank/DDBJ whole genome shotgun (WGS) entry which is preliminary data.</text>
</comment>
<dbReference type="AlphaFoldDB" id="S7UQF3"/>
<organism evidence="1 2">
    <name type="scientific">Toxoplasma gondii (strain ATCC 50853 / GT1)</name>
    <dbReference type="NCBI Taxonomy" id="507601"/>
    <lineage>
        <taxon>Eukaryota</taxon>
        <taxon>Sar</taxon>
        <taxon>Alveolata</taxon>
        <taxon>Apicomplexa</taxon>
        <taxon>Conoidasida</taxon>
        <taxon>Coccidia</taxon>
        <taxon>Eucoccidiorida</taxon>
        <taxon>Eimeriorina</taxon>
        <taxon>Sarcocystidae</taxon>
        <taxon>Toxoplasma</taxon>
    </lineage>
</organism>
<evidence type="ECO:0000313" key="1">
    <source>
        <dbReference type="EMBL" id="EPR59862.1"/>
    </source>
</evidence>
<gene>
    <name evidence="1" type="ORF">TGGT1_288050</name>
</gene>